<dbReference type="InterPro" id="IPR017853">
    <property type="entry name" value="GH"/>
</dbReference>
<dbReference type="InterPro" id="IPR013785">
    <property type="entry name" value="Aldolase_TIM"/>
</dbReference>
<evidence type="ECO:0000313" key="2">
    <source>
        <dbReference type="EMBL" id="MCW3483223.1"/>
    </source>
</evidence>
<feature type="domain" description="Glycoside-hydrolase family GH114 TIM-barrel" evidence="1">
    <location>
        <begin position="228"/>
        <end position="337"/>
    </location>
</feature>
<dbReference type="Pfam" id="PF03537">
    <property type="entry name" value="Glyco_hydro_114"/>
    <property type="match status" value="1"/>
</dbReference>
<organism evidence="2 3">
    <name type="scientific">Chitinophaga nivalis</name>
    <dbReference type="NCBI Taxonomy" id="2991709"/>
    <lineage>
        <taxon>Bacteria</taxon>
        <taxon>Pseudomonadati</taxon>
        <taxon>Bacteroidota</taxon>
        <taxon>Chitinophagia</taxon>
        <taxon>Chitinophagales</taxon>
        <taxon>Chitinophagaceae</taxon>
        <taxon>Chitinophaga</taxon>
    </lineage>
</organism>
<protein>
    <submittedName>
        <fullName evidence="2">Endo alpha-1,4 polygalactosaminidase</fullName>
    </submittedName>
</protein>
<dbReference type="PANTHER" id="PTHR35882:SF2">
    <property type="entry name" value="PELA"/>
    <property type="match status" value="1"/>
</dbReference>
<dbReference type="PROSITE" id="PS51257">
    <property type="entry name" value="PROKAR_LIPOPROTEIN"/>
    <property type="match status" value="1"/>
</dbReference>
<name>A0ABT3IGX7_9BACT</name>
<keyword evidence="3" id="KW-1185">Reference proteome</keyword>
<dbReference type="PRINTS" id="PR01545">
    <property type="entry name" value="THEMAYE10DUF"/>
</dbReference>
<accession>A0ABT3IGX7</accession>
<evidence type="ECO:0000313" key="3">
    <source>
        <dbReference type="Proteomes" id="UP001207742"/>
    </source>
</evidence>
<dbReference type="Proteomes" id="UP001207742">
    <property type="component" value="Unassembled WGS sequence"/>
</dbReference>
<dbReference type="EMBL" id="JAPDNS010000001">
    <property type="protein sequence ID" value="MCW3483223.1"/>
    <property type="molecule type" value="Genomic_DNA"/>
</dbReference>
<reference evidence="2 3" key="1">
    <citation type="submission" date="2022-10" db="EMBL/GenBank/DDBJ databases">
        <title>Chitinophaga nivalis PC15 sp. nov., isolated from Pyeongchang county, South Korea.</title>
        <authorList>
            <person name="Trinh H.N."/>
        </authorList>
    </citation>
    <scope>NUCLEOTIDE SEQUENCE [LARGE SCALE GENOMIC DNA]</scope>
    <source>
        <strain evidence="2 3">PC14</strain>
    </source>
</reference>
<gene>
    <name evidence="2" type="ORF">OL497_04925</name>
</gene>
<comment type="caution">
    <text evidence="2">The sequence shown here is derived from an EMBL/GenBank/DDBJ whole genome shotgun (WGS) entry which is preliminary data.</text>
</comment>
<proteinExistence type="predicted"/>
<dbReference type="RefSeq" id="WP_264728345.1">
    <property type="nucleotide sequence ID" value="NZ_JAPDNR010000001.1"/>
</dbReference>
<dbReference type="SUPFAM" id="SSF51445">
    <property type="entry name" value="(Trans)glycosidases"/>
    <property type="match status" value="1"/>
</dbReference>
<dbReference type="Gene3D" id="3.20.20.70">
    <property type="entry name" value="Aldolase class I"/>
    <property type="match status" value="2"/>
</dbReference>
<evidence type="ECO:0000259" key="1">
    <source>
        <dbReference type="Pfam" id="PF03537"/>
    </source>
</evidence>
<dbReference type="PANTHER" id="PTHR35882">
    <property type="entry name" value="PELA"/>
    <property type="match status" value="1"/>
</dbReference>
<dbReference type="InterPro" id="IPR016062">
    <property type="entry name" value="TM1410-rel"/>
</dbReference>
<dbReference type="InterPro" id="IPR004352">
    <property type="entry name" value="GH114_TIM-barrel"/>
</dbReference>
<sequence length="344" mass="39099">MKTMRSQLLFAYLMYGTLTSCTSKENVTLSLKDSTTQANRQQAAVVDYRQEMRNFVIGISQYAKSRQPQFAIIPQNGHDLVTTDGEPNGPLATSYLQAIDGVGREDLLFGYDNDNVATPAAETQTMQAFLNRIKTTKKVLITDYCSGKTNMDKSYRTNNGNGYISFAADQRELNHIPAYPATPYGVNNSDITQIMQAKNFLYIINPESATKAKFLNDIAATNYDLIIMDLYFDSATIFTAADIDRLKRKANGGKRLVVSYMSIGEAESYRYYWGATWKPGNPPFIREKDPNWKGNYYAAYWNLDWQHIIYGNDTSYLKKILDSHFDGAYLDLIDAFEYFEGKRQ</sequence>